<keyword evidence="2" id="KW-0808">Transferase</keyword>
<comment type="cofactor">
    <cofactor evidence="1">
        <name>pyridoxal 5'-phosphate</name>
        <dbReference type="ChEBI" id="CHEBI:597326"/>
    </cofactor>
</comment>
<proteinExistence type="predicted"/>
<dbReference type="OrthoDB" id="5476440at2"/>
<evidence type="ECO:0000313" key="3">
    <source>
        <dbReference type="Proteomes" id="UP000282656"/>
    </source>
</evidence>
<evidence type="ECO:0000256" key="1">
    <source>
        <dbReference type="ARBA" id="ARBA00001933"/>
    </source>
</evidence>
<dbReference type="AlphaFoldDB" id="A0A3A8PIH9"/>
<dbReference type="RefSeq" id="WP_121772021.1">
    <property type="nucleotide sequence ID" value="NZ_RAWM01000415.1"/>
</dbReference>
<accession>A0A3A8PIH9</accession>
<comment type="caution">
    <text evidence="2">The sequence shown here is derived from an EMBL/GenBank/DDBJ whole genome shotgun (WGS) entry which is preliminary data.</text>
</comment>
<gene>
    <name evidence="2" type="ORF">D7X96_39385</name>
</gene>
<keyword evidence="3" id="KW-1185">Reference proteome</keyword>
<feature type="non-terminal residue" evidence="2">
    <location>
        <position position="134"/>
    </location>
</feature>
<dbReference type="Proteomes" id="UP000282656">
    <property type="component" value="Unassembled WGS sequence"/>
</dbReference>
<dbReference type="SUPFAM" id="SSF53383">
    <property type="entry name" value="PLP-dependent transferases"/>
    <property type="match status" value="1"/>
</dbReference>
<dbReference type="PANTHER" id="PTHR43713">
    <property type="entry name" value="GLUTAMATE-1-SEMIALDEHYDE 2,1-AMINOMUTASE"/>
    <property type="match status" value="1"/>
</dbReference>
<protein>
    <submittedName>
        <fullName evidence="2">Aminotransferase class III-fold pyridoxal phosphate-dependent enzyme</fullName>
    </submittedName>
</protein>
<dbReference type="InterPro" id="IPR049704">
    <property type="entry name" value="Aminotrans_3_PPA_site"/>
</dbReference>
<feature type="non-terminal residue" evidence="2">
    <location>
        <position position="1"/>
    </location>
</feature>
<dbReference type="GO" id="GO:0008483">
    <property type="term" value="F:transaminase activity"/>
    <property type="evidence" value="ECO:0007669"/>
    <property type="project" value="UniProtKB-KW"/>
</dbReference>
<dbReference type="GO" id="GO:0030170">
    <property type="term" value="F:pyridoxal phosphate binding"/>
    <property type="evidence" value="ECO:0007669"/>
    <property type="project" value="InterPro"/>
</dbReference>
<dbReference type="Pfam" id="PF00202">
    <property type="entry name" value="Aminotran_3"/>
    <property type="match status" value="1"/>
</dbReference>
<reference evidence="3" key="1">
    <citation type="submission" date="2018-09" db="EMBL/GenBank/DDBJ databases">
        <authorList>
            <person name="Livingstone P.G."/>
            <person name="Whitworth D.E."/>
        </authorList>
    </citation>
    <scope>NUCLEOTIDE SEQUENCE [LARGE SCALE GENOMIC DNA]</scope>
    <source>
        <strain evidence="3">AB047A</strain>
    </source>
</reference>
<dbReference type="InterPro" id="IPR015421">
    <property type="entry name" value="PyrdxlP-dep_Trfase_major"/>
</dbReference>
<dbReference type="InterPro" id="IPR015424">
    <property type="entry name" value="PyrdxlP-dep_Trfase"/>
</dbReference>
<dbReference type="EMBL" id="RAWM01000415">
    <property type="protein sequence ID" value="RKH55120.1"/>
    <property type="molecule type" value="Genomic_DNA"/>
</dbReference>
<dbReference type="InterPro" id="IPR005814">
    <property type="entry name" value="Aminotrans_3"/>
</dbReference>
<dbReference type="PROSITE" id="PS00600">
    <property type="entry name" value="AA_TRANSFER_CLASS_3"/>
    <property type="match status" value="1"/>
</dbReference>
<dbReference type="Gene3D" id="3.40.640.10">
    <property type="entry name" value="Type I PLP-dependent aspartate aminotransferase-like (Major domain)"/>
    <property type="match status" value="1"/>
</dbReference>
<organism evidence="2 3">
    <name type="scientific">Corallococcus interemptor</name>
    <dbReference type="NCBI Taxonomy" id="2316720"/>
    <lineage>
        <taxon>Bacteria</taxon>
        <taxon>Pseudomonadati</taxon>
        <taxon>Myxococcota</taxon>
        <taxon>Myxococcia</taxon>
        <taxon>Myxococcales</taxon>
        <taxon>Cystobacterineae</taxon>
        <taxon>Myxococcaceae</taxon>
        <taxon>Corallococcus</taxon>
    </lineage>
</organism>
<keyword evidence="2" id="KW-0032">Aminotransferase</keyword>
<name>A0A3A8PIH9_9BACT</name>
<dbReference type="PANTHER" id="PTHR43713:SF3">
    <property type="entry name" value="GLUTAMATE-1-SEMIALDEHYDE 2,1-AMINOMUTASE 1, CHLOROPLASTIC-RELATED"/>
    <property type="match status" value="1"/>
</dbReference>
<evidence type="ECO:0000313" key="2">
    <source>
        <dbReference type="EMBL" id="RKH55120.1"/>
    </source>
</evidence>
<sequence>PNLQPRAFLQALRTMTRKAGVPLIFDEVITGFRLHPGGAQAWYGIEADLVTYGKVLGGGMAIGAVADRGGFVDRIDGGDWNYGDASYPAVETTFSAGTFCKHPLTMATTVATLSHLKSQGPALQENLSRRAAGL</sequence>